<accession>A0A6G9Q6P6</accession>
<evidence type="ECO:0000313" key="9">
    <source>
        <dbReference type="Proteomes" id="UP000465035"/>
    </source>
</evidence>
<protein>
    <submittedName>
        <fullName evidence="8">PTS transporter subunit IIB</fullName>
    </submittedName>
</protein>
<dbReference type="GO" id="GO:0016301">
    <property type="term" value="F:kinase activity"/>
    <property type="evidence" value="ECO:0007669"/>
    <property type="project" value="UniProtKB-KW"/>
</dbReference>
<dbReference type="GO" id="GO:0005737">
    <property type="term" value="C:cytoplasm"/>
    <property type="evidence" value="ECO:0007669"/>
    <property type="project" value="UniProtKB-SubCell"/>
</dbReference>
<sequence length="170" mass="19115">MTMDIRLARVDSRLLHGQVATFWTRYVKPNRIMVVSDTVAKDNLRKTLITQVAPPGVRANVVSVNKMIRAYFDARFDSFNTLLLTENVKDMLRLAEGGVNFSKIGINVGSIAYEDGMTMITDAVAMNDDIAKQIQTLTNDFHLEVTAQKIPADKKINLVNLIKKKNFKVD</sequence>
<evidence type="ECO:0000256" key="5">
    <source>
        <dbReference type="ARBA" id="ARBA00022679"/>
    </source>
</evidence>
<dbReference type="EMBL" id="CP047121">
    <property type="protein sequence ID" value="QHB52422.1"/>
    <property type="molecule type" value="Genomic_DNA"/>
</dbReference>
<dbReference type="InterPro" id="IPR036667">
    <property type="entry name" value="PTS_IIB_sorbose-sp_sf"/>
</dbReference>
<reference evidence="8 9" key="1">
    <citation type="submission" date="2019-12" db="EMBL/GenBank/DDBJ databases">
        <title>Lactobacillus hilgardii FLUB.</title>
        <authorList>
            <person name="Gustaw K."/>
        </authorList>
    </citation>
    <scope>NUCLEOTIDE SEQUENCE [LARGE SCALE GENOMIC DNA]</scope>
    <source>
        <strain evidence="8 9">FLUB</strain>
    </source>
</reference>
<evidence type="ECO:0000256" key="6">
    <source>
        <dbReference type="ARBA" id="ARBA00022683"/>
    </source>
</evidence>
<comment type="subcellular location">
    <subcellularLocation>
        <location evidence="1">Cytoplasm</location>
    </subcellularLocation>
</comment>
<dbReference type="AlphaFoldDB" id="A0A6G9Q6P6"/>
<organism evidence="8 9">
    <name type="scientific">Lentilactobacillus hilgardii</name>
    <name type="common">Lactobacillus hilgardii</name>
    <dbReference type="NCBI Taxonomy" id="1588"/>
    <lineage>
        <taxon>Bacteria</taxon>
        <taxon>Bacillati</taxon>
        <taxon>Bacillota</taxon>
        <taxon>Bacilli</taxon>
        <taxon>Lactobacillales</taxon>
        <taxon>Lactobacillaceae</taxon>
        <taxon>Lentilactobacillus</taxon>
    </lineage>
</organism>
<dbReference type="Pfam" id="PF03830">
    <property type="entry name" value="PTSIIB_sorb"/>
    <property type="match status" value="1"/>
</dbReference>
<dbReference type="GeneID" id="69058612"/>
<keyword evidence="6" id="KW-0598">Phosphotransferase system</keyword>
<keyword evidence="4" id="KW-0762">Sugar transport</keyword>
<dbReference type="Gene3D" id="3.40.35.10">
    <property type="entry name" value="Phosphotransferase system, sorbose subfamily IIB component"/>
    <property type="match status" value="1"/>
</dbReference>
<evidence type="ECO:0000256" key="3">
    <source>
        <dbReference type="ARBA" id="ARBA00022490"/>
    </source>
</evidence>
<keyword evidence="5" id="KW-0808">Transferase</keyword>
<keyword evidence="7" id="KW-0418">Kinase</keyword>
<gene>
    <name evidence="8" type="ORF">GQR93_09555</name>
</gene>
<evidence type="ECO:0000256" key="4">
    <source>
        <dbReference type="ARBA" id="ARBA00022597"/>
    </source>
</evidence>
<evidence type="ECO:0000256" key="1">
    <source>
        <dbReference type="ARBA" id="ARBA00004496"/>
    </source>
</evidence>
<dbReference type="GO" id="GO:0008982">
    <property type="term" value="F:protein-N(PI)-phosphohistidine-sugar phosphotransferase activity"/>
    <property type="evidence" value="ECO:0007669"/>
    <property type="project" value="InterPro"/>
</dbReference>
<dbReference type="InterPro" id="IPR004720">
    <property type="entry name" value="PTS_IIB_sorbose-sp"/>
</dbReference>
<dbReference type="Proteomes" id="UP000465035">
    <property type="component" value="Chromosome"/>
</dbReference>
<proteinExistence type="predicted"/>
<keyword evidence="2" id="KW-0813">Transport</keyword>
<dbReference type="GO" id="GO:0009401">
    <property type="term" value="P:phosphoenolpyruvate-dependent sugar phosphotransferase system"/>
    <property type="evidence" value="ECO:0007669"/>
    <property type="project" value="UniProtKB-KW"/>
</dbReference>
<evidence type="ECO:0000313" key="8">
    <source>
        <dbReference type="EMBL" id="QHB52422.1"/>
    </source>
</evidence>
<keyword evidence="3" id="KW-0963">Cytoplasm</keyword>
<dbReference type="SUPFAM" id="SSF52728">
    <property type="entry name" value="PTS IIb component"/>
    <property type="match status" value="1"/>
</dbReference>
<dbReference type="SMR" id="A0A6G9Q6P6"/>
<evidence type="ECO:0000256" key="2">
    <source>
        <dbReference type="ARBA" id="ARBA00022448"/>
    </source>
</evidence>
<evidence type="ECO:0000256" key="7">
    <source>
        <dbReference type="ARBA" id="ARBA00022777"/>
    </source>
</evidence>
<dbReference type="PROSITE" id="PS51101">
    <property type="entry name" value="PTS_EIIB_TYPE_4"/>
    <property type="match status" value="1"/>
</dbReference>
<name>A0A6G9Q6P6_LENHI</name>
<dbReference type="RefSeq" id="WP_003554733.1">
    <property type="nucleotide sequence ID" value="NZ_CABKOL010000102.1"/>
</dbReference>